<proteinExistence type="predicted"/>
<organism evidence="1 2">
    <name type="scientific">Prorocentrum cordatum</name>
    <dbReference type="NCBI Taxonomy" id="2364126"/>
    <lineage>
        <taxon>Eukaryota</taxon>
        <taxon>Sar</taxon>
        <taxon>Alveolata</taxon>
        <taxon>Dinophyceae</taxon>
        <taxon>Prorocentrales</taxon>
        <taxon>Prorocentraceae</taxon>
        <taxon>Prorocentrum</taxon>
    </lineage>
</organism>
<name>A0ABN9U1N7_9DINO</name>
<dbReference type="EMBL" id="CAUYUJ010015336">
    <property type="protein sequence ID" value="CAK0852709.1"/>
    <property type="molecule type" value="Genomic_DNA"/>
</dbReference>
<sequence length="142" mass="14499">VQIELKPGSVIRPAKYSHLNATTVEGTQIVAKVRPLQLSAQQVYAKLAGHKGLQAHVDTVVDGVAGLSEACLSEASGKCRGQVAVTDLHVPYYSWEPSPSPGQPVAAQPEPATVGVQKSGTPAATGAALPLLALVGVFLAAA</sequence>
<evidence type="ECO:0000313" key="2">
    <source>
        <dbReference type="Proteomes" id="UP001189429"/>
    </source>
</evidence>
<evidence type="ECO:0000313" key="1">
    <source>
        <dbReference type="EMBL" id="CAK0852709.1"/>
    </source>
</evidence>
<gene>
    <name evidence="1" type="ORF">PCOR1329_LOCUS44416</name>
</gene>
<feature type="non-terminal residue" evidence="1">
    <location>
        <position position="1"/>
    </location>
</feature>
<keyword evidence="2" id="KW-1185">Reference proteome</keyword>
<dbReference type="Proteomes" id="UP001189429">
    <property type="component" value="Unassembled WGS sequence"/>
</dbReference>
<reference evidence="1" key="1">
    <citation type="submission" date="2023-10" db="EMBL/GenBank/DDBJ databases">
        <authorList>
            <person name="Chen Y."/>
            <person name="Shah S."/>
            <person name="Dougan E. K."/>
            <person name="Thang M."/>
            <person name="Chan C."/>
        </authorList>
    </citation>
    <scope>NUCLEOTIDE SEQUENCE [LARGE SCALE GENOMIC DNA]</scope>
</reference>
<comment type="caution">
    <text evidence="1">The sequence shown here is derived from an EMBL/GenBank/DDBJ whole genome shotgun (WGS) entry which is preliminary data.</text>
</comment>
<accession>A0ABN9U1N7</accession>
<protein>
    <submittedName>
        <fullName evidence="1">Uncharacterized protein</fullName>
    </submittedName>
</protein>